<protein>
    <submittedName>
        <fullName evidence="6">T9SS type A sorting domain-containing protein</fullName>
    </submittedName>
</protein>
<dbReference type="OrthoDB" id="1652165at2"/>
<dbReference type="InterPro" id="IPR044023">
    <property type="entry name" value="Ig_7"/>
</dbReference>
<feature type="domain" description="Glycine-rich" evidence="5">
    <location>
        <begin position="61"/>
        <end position="267"/>
    </location>
</feature>
<organism evidence="6 7">
    <name type="scientific">Flavobacterium luteum</name>
    <dbReference type="NCBI Taxonomy" id="2026654"/>
    <lineage>
        <taxon>Bacteria</taxon>
        <taxon>Pseudomonadati</taxon>
        <taxon>Bacteroidota</taxon>
        <taxon>Flavobacteriia</taxon>
        <taxon>Flavobacteriales</taxon>
        <taxon>Flavobacteriaceae</taxon>
        <taxon>Flavobacterium</taxon>
    </lineage>
</organism>
<evidence type="ECO:0000256" key="1">
    <source>
        <dbReference type="ARBA" id="ARBA00022729"/>
    </source>
</evidence>
<feature type="domain" description="GEVED" evidence="4">
    <location>
        <begin position="423"/>
        <end position="499"/>
    </location>
</feature>
<feature type="domain" description="GEVED" evidence="4">
    <location>
        <begin position="693"/>
        <end position="771"/>
    </location>
</feature>
<dbReference type="NCBIfam" id="TIGR04183">
    <property type="entry name" value="Por_Secre_tail"/>
    <property type="match status" value="1"/>
</dbReference>
<feature type="domain" description="Ig-like" evidence="3">
    <location>
        <begin position="1060"/>
        <end position="1139"/>
    </location>
</feature>
<accession>A0A7J5ADR2</accession>
<keyword evidence="2" id="KW-0472">Membrane</keyword>
<keyword evidence="7" id="KW-1185">Reference proteome</keyword>
<comment type="caution">
    <text evidence="6">The sequence shown here is derived from an EMBL/GenBank/DDBJ whole genome shotgun (WGS) entry which is preliminary data.</text>
</comment>
<dbReference type="RefSeq" id="WP_151107556.1">
    <property type="nucleotide sequence ID" value="NZ_WAEM01000004.1"/>
</dbReference>
<dbReference type="Gene3D" id="2.60.120.260">
    <property type="entry name" value="Galactose-binding domain-like"/>
    <property type="match status" value="1"/>
</dbReference>
<evidence type="ECO:0000259" key="5">
    <source>
        <dbReference type="Pfam" id="PF21722"/>
    </source>
</evidence>
<keyword evidence="2" id="KW-0812">Transmembrane</keyword>
<feature type="transmembrane region" description="Helical" evidence="2">
    <location>
        <begin position="31"/>
        <end position="48"/>
    </location>
</feature>
<evidence type="ECO:0000259" key="3">
    <source>
        <dbReference type="Pfam" id="PF19081"/>
    </source>
</evidence>
<sequence>MVEKYYFTHFFNLLTKYKLKKLTFNTTSTKTISHSLVLCIIILVPFLYTNYSYSQSTFVTSGTWICPQGVTSIQVEAWGGGGGGGGASNTTNYRGAGGGGGAYQKLTSLPVLAGQSYTVTIGSGGIAGTITANGGAGGNSTFMLGASTLLTANGGGGGQTQTSSTIPIAGVGGTGTFIGGNGFIGTTSTGGGGGGSAGTSTNGNSAINATGGVSGTGGTGTGGNGGACGGGAGGEGCPGANYGGAGGGGNKNKIGGAGASGYVKITFTCPINTIAAAGSDQTLIGCSTTSTLAGNTPTYGTGTWTLVSGTATINSPNSPTSTITGLTIGSSAILRWTIDNGRCGSTFDDVVITSPIGAGCWTYCAATATNVYAISSVSLNSINNAVVGTTGYENFTSISTNLTAGYSYTITVSIVGVNLNTHYTSVWFDWNNNGIFDISEETQLGTNNTATNAFTTTINVPITAFIGATRMRVINRILTGYAPACGTITYGQIEDYTLNIIAPPSCTTPTAQATALVLSPSGTSLAGSFTAASPAPNNYLVVINTTGTTPTPTNGATYTIGSAITGGTVVDVDSDTSFVANGLTVSTAYYIFVFSFNSLCTGVPLYLNTSPLNSTTTTLSTSYCIPTGNLDCTTNGDYIGNVTINTLNNSSTCSPGGYINYSATLSQTTTLIRGNTFNLNIGTGPGNKKHGAAVWFDFNKDGDFIDAGEYFLIGNNIIASSTNTIAITIPVGATLGATRMRVRYGQKITVTSSMPCTMSGSFGETEDYTITIADPIACVAPTAQPTSLILSSTGTTISGSFTPMSPAPNNYLVVINTSGTTPSPSNGTNYTIGSALTGGTVVDNDSNTTFIASSLTISTTYYFFIFSYNSICTGGTKYNLLSPLTGNVATIASNYCTASVTNGREDDNYLSEVNFIGTLNDISNFSTFSGSPLGYQDFTGLTNISRQSQGEGVNVSIQALFSSYTKAWVDWNKDGDFDDTLPTKELVYDSGTISTGSTTFGFVIPLGQALGSYRIRIRVDASAGGSPTFLACGNINNGGETEDYLFTVVPSCNSQISSITDGKTCGSGIVVLNATSSVVVPAVSEFRWYSSPTGSTLVGTTPNGTWTTPSVNSTTTYYVTAFNGCESLVRTPINAIVNPVPNVSFAPSNPISCGEDVGVQLSATGDLEEAYLINEKFNSGLGSFTNTNITTSVRDADTAWQNRTSTYIPTAISGVNTWYPAISSGINGNKFAMATSDFANAIPFVHNQIASSTVSTLNFINLSLSIRLYYSRYFKDGDYPAEEYITIDVSTNNGANWIEIKRFTEDIGIGTRFETLSYDLSSYVGVSQFKVRVKYFNNNWCDGIALDDIKLFGNRPNVDFNWTTTIPAFTDAPCTIAYDSNNTASTIYVKPTFAQLELGSFNFTVNALLDNGCTKSQVITVTNNSKVWQGGSSVWDDNNNWKPIGKPTSSNCIIIPDTAIDPIISGTSYNAFGKNITIKSGAVLTINTDNNISITDEVVVKTGGIFDLKNSASLVQINDNAINSGDVIVKRTSRPMFRWDYVYHGSPIAGNIISQIPIQYDLKYKYVTNKTITGVWTPLTTTTAGEGFITRVKNIAPYNVTPTTIDFTYTGVPNNGIISTSGTTYDGGITTAFGNSKLLANPYPCAVDATLFLDDPANKLYVGGTIYLWTSTTVYSGTGSYNVGDYVTWNKTGGTLGLPPPGLSFNGTIASGQGFMVQMIADGPIVFKNYMRTANFNNAFYRLSKNNTVSEKEESHRIWLNISNSNAFRQTLVGYIDGATNEEDRSFDGMTISNSKTDLYSILDEKLLNIQGRALPFDENDSINLGYKTGSAGNQTIAIDHVDGIFTRNQGVYLEDKVLNTIHNLKNNPYEFTSGIGTFNNRFILRYTNPTLGVANQNIKTGINAFIKNKKITIQATSNIISISIFDLTGKLIKTKTPKESLKQFEDDFLFAEGIYLAKIKLDNNSIVTKKLIN</sequence>
<dbReference type="InterPro" id="IPR045474">
    <property type="entry name" value="GEVED"/>
</dbReference>
<dbReference type="Proteomes" id="UP000490922">
    <property type="component" value="Unassembled WGS sequence"/>
</dbReference>
<keyword evidence="1" id="KW-0732">Signal</keyword>
<dbReference type="InterPro" id="IPR049304">
    <property type="entry name" value="Gly_rich_dom"/>
</dbReference>
<gene>
    <name evidence="6" type="ORF">F6464_09390</name>
</gene>
<name>A0A7J5ADR2_9FLAO</name>
<dbReference type="Pfam" id="PF20009">
    <property type="entry name" value="GEVED"/>
    <property type="match status" value="3"/>
</dbReference>
<dbReference type="Pfam" id="PF19081">
    <property type="entry name" value="Ig_7"/>
    <property type="match status" value="1"/>
</dbReference>
<evidence type="ECO:0000259" key="4">
    <source>
        <dbReference type="Pfam" id="PF20009"/>
    </source>
</evidence>
<proteinExistence type="predicted"/>
<keyword evidence="2" id="KW-1133">Transmembrane helix</keyword>
<dbReference type="InterPro" id="IPR026444">
    <property type="entry name" value="Secre_tail"/>
</dbReference>
<dbReference type="Pfam" id="PF21722">
    <property type="entry name" value="Gly_rich_2"/>
    <property type="match status" value="1"/>
</dbReference>
<evidence type="ECO:0000313" key="6">
    <source>
        <dbReference type="EMBL" id="KAB1155726.1"/>
    </source>
</evidence>
<reference evidence="6 7" key="1">
    <citation type="submission" date="2019-09" db="EMBL/GenBank/DDBJ databases">
        <title>Flavobacterium sp. nov., isolated from glacier ice.</title>
        <authorList>
            <person name="Liu Q."/>
        </authorList>
    </citation>
    <scope>NUCLEOTIDE SEQUENCE [LARGE SCALE GENOMIC DNA]</scope>
    <source>
        <strain evidence="6 7">NBRC 112527</strain>
    </source>
</reference>
<dbReference type="EMBL" id="WAEM01000004">
    <property type="protein sequence ID" value="KAB1155726.1"/>
    <property type="molecule type" value="Genomic_DNA"/>
</dbReference>
<evidence type="ECO:0000313" key="7">
    <source>
        <dbReference type="Proteomes" id="UP000490922"/>
    </source>
</evidence>
<evidence type="ECO:0000256" key="2">
    <source>
        <dbReference type="SAM" id="Phobius"/>
    </source>
</evidence>
<feature type="domain" description="GEVED" evidence="4">
    <location>
        <begin position="964"/>
        <end position="1046"/>
    </location>
</feature>